<dbReference type="EMBL" id="JYDV01000355">
    <property type="protein sequence ID" value="KRZ21541.1"/>
    <property type="molecule type" value="Genomic_DNA"/>
</dbReference>
<keyword evidence="1" id="KW-0732">Signal</keyword>
<feature type="signal peptide" evidence="1">
    <location>
        <begin position="1"/>
        <end position="25"/>
    </location>
</feature>
<evidence type="ECO:0000313" key="4">
    <source>
        <dbReference type="Proteomes" id="UP000054632"/>
    </source>
</evidence>
<gene>
    <name evidence="2" type="ORF">T4A_5275</name>
    <name evidence="3" type="ORF">T4C_12813</name>
</gene>
<proteinExistence type="predicted"/>
<protein>
    <submittedName>
        <fullName evidence="2">Uncharacterized protein</fullName>
    </submittedName>
</protein>
<reference evidence="4 5" key="1">
    <citation type="submission" date="2015-01" db="EMBL/GenBank/DDBJ databases">
        <title>Evolution of Trichinella species and genotypes.</title>
        <authorList>
            <person name="Korhonen P.K."/>
            <person name="Edoardo P."/>
            <person name="Giuseppe L.R."/>
            <person name="Gasser R.B."/>
        </authorList>
    </citation>
    <scope>NUCLEOTIDE SEQUENCE [LARGE SCALE GENOMIC DNA]</scope>
    <source>
        <strain evidence="2">ISS13</strain>
        <strain evidence="3">ISS176</strain>
    </source>
</reference>
<organism evidence="2 4">
    <name type="scientific">Trichinella pseudospiralis</name>
    <name type="common">Parasitic roundworm</name>
    <dbReference type="NCBI Taxonomy" id="6337"/>
    <lineage>
        <taxon>Eukaryota</taxon>
        <taxon>Metazoa</taxon>
        <taxon>Ecdysozoa</taxon>
        <taxon>Nematoda</taxon>
        <taxon>Enoplea</taxon>
        <taxon>Dorylaimia</taxon>
        <taxon>Trichinellida</taxon>
        <taxon>Trichinellidae</taxon>
        <taxon>Trichinella</taxon>
    </lineage>
</organism>
<name>A0A0V1DS87_TRIPS</name>
<evidence type="ECO:0000256" key="1">
    <source>
        <dbReference type="SAM" id="SignalP"/>
    </source>
</evidence>
<evidence type="ECO:0000313" key="5">
    <source>
        <dbReference type="Proteomes" id="UP000054826"/>
    </source>
</evidence>
<dbReference type="EMBL" id="JYDR01000406">
    <property type="protein sequence ID" value="KRY64448.1"/>
    <property type="molecule type" value="Genomic_DNA"/>
</dbReference>
<comment type="caution">
    <text evidence="2">The sequence shown here is derived from an EMBL/GenBank/DDBJ whole genome shotgun (WGS) entry which is preliminary data.</text>
</comment>
<accession>A0A0V1DS87</accession>
<feature type="chain" id="PRO_5007438182" evidence="1">
    <location>
        <begin position="26"/>
        <end position="40"/>
    </location>
</feature>
<dbReference type="AlphaFoldDB" id="A0A0V1DS87"/>
<sequence length="40" mass="4488">MRWTASSGKAHLCAICVWLIFFCQPEQLALVPQGILEVDL</sequence>
<evidence type="ECO:0000313" key="2">
    <source>
        <dbReference type="EMBL" id="KRY64448.1"/>
    </source>
</evidence>
<evidence type="ECO:0000313" key="3">
    <source>
        <dbReference type="EMBL" id="KRZ21541.1"/>
    </source>
</evidence>
<dbReference type="Proteomes" id="UP000054632">
    <property type="component" value="Unassembled WGS sequence"/>
</dbReference>
<dbReference type="Proteomes" id="UP000054826">
    <property type="component" value="Unassembled WGS sequence"/>
</dbReference>